<evidence type="ECO:0000313" key="2">
    <source>
        <dbReference type="EMBL" id="AFM05032.1"/>
    </source>
</evidence>
<protein>
    <submittedName>
        <fullName evidence="2">Uncharacterized protein</fullName>
    </submittedName>
</protein>
<dbReference type="Proteomes" id="UP000006054">
    <property type="component" value="Chromosome"/>
</dbReference>
<keyword evidence="1" id="KW-0472">Membrane</keyword>
<dbReference type="STRING" id="880071.Fleli_2675"/>
<dbReference type="AlphaFoldDB" id="I4AM47"/>
<sequence precursor="true">MKYLSNSLFILSSHNSIFQKLNFIFFGFYFLIFFITSFFLISCSSSDEFEKPKEIAKAVEKLPKEWFLLTEKEGKRILIEPYEGMNPTFKFEYDLANERMQIRYQANLTQRVWFIQKLIKKENIYTFFLLENGGNTTRLTYSQTPHPAIGSWQEPSAVFLPYKNAYFVWDKRPFEKQEQQNTTISTQWERGEWLRMKGTIEGKDYALWAYVCVTADVNSPQFQRGVYFYDTFWRDIYLENATDYESKKSSNDTTNKQFEWIIEERAALDAENISGYFKGSVDYDYNFKGIWESAKTNQKLDFLYEEKILPYSLENHIKRFKTSDGSSLCVYYPQITGIEDEDVLNDFNESYIKSHVNAWQKEFLAKIDTTASQNRNCDLEINYNILFANKNLISGLFFIRQGSKRTEYVAFNYDLKKNEVFRLNHLFNTKIDKKNPENSFEARIHSRAKRHVEVESERHQMQFEPYDSLTVLEHYNFLPDNLRLTLYSRSQKRFFPIYIPYKDLRAYIKERERKIYLQLE</sequence>
<keyword evidence="1" id="KW-1133">Transmembrane helix</keyword>
<dbReference type="Gene3D" id="3.30.565.40">
    <property type="entry name" value="Fervidobacterium nodosum Rt17-B1 like"/>
    <property type="match status" value="1"/>
</dbReference>
<evidence type="ECO:0000313" key="3">
    <source>
        <dbReference type="Proteomes" id="UP000006054"/>
    </source>
</evidence>
<keyword evidence="1" id="KW-0812">Transmembrane</keyword>
<reference evidence="3" key="1">
    <citation type="submission" date="2012-06" db="EMBL/GenBank/DDBJ databases">
        <title>The complete genome of Flexibacter litoralis DSM 6794.</title>
        <authorList>
            <person name="Lucas S."/>
            <person name="Copeland A."/>
            <person name="Lapidus A."/>
            <person name="Glavina del Rio T."/>
            <person name="Dalin E."/>
            <person name="Tice H."/>
            <person name="Bruce D."/>
            <person name="Goodwin L."/>
            <person name="Pitluck S."/>
            <person name="Peters L."/>
            <person name="Ovchinnikova G."/>
            <person name="Lu M."/>
            <person name="Kyrpides N."/>
            <person name="Mavromatis K."/>
            <person name="Ivanova N."/>
            <person name="Brettin T."/>
            <person name="Detter J.C."/>
            <person name="Han C."/>
            <person name="Larimer F."/>
            <person name="Land M."/>
            <person name="Hauser L."/>
            <person name="Markowitz V."/>
            <person name="Cheng J.-F."/>
            <person name="Hugenholtz P."/>
            <person name="Woyke T."/>
            <person name="Wu D."/>
            <person name="Spring S."/>
            <person name="Lang E."/>
            <person name="Kopitz M."/>
            <person name="Brambilla E."/>
            <person name="Klenk H.-P."/>
            <person name="Eisen J.A."/>
        </authorList>
    </citation>
    <scope>NUCLEOTIDE SEQUENCE [LARGE SCALE GENOMIC DNA]</scope>
    <source>
        <strain evidence="3">ATCC 23117 / DSM 6794 / NBRC 15988 / NCIMB 1366 / Sio-4</strain>
    </source>
</reference>
<feature type="transmembrane region" description="Helical" evidence="1">
    <location>
        <begin position="21"/>
        <end position="41"/>
    </location>
</feature>
<accession>I4AM47</accession>
<keyword evidence="3" id="KW-1185">Reference proteome</keyword>
<organism evidence="2 3">
    <name type="scientific">Bernardetia litoralis (strain ATCC 23117 / DSM 6794 / NBRC 15988 / NCIMB 1366 / Fx l1 / Sio-4)</name>
    <name type="common">Flexibacter litoralis</name>
    <dbReference type="NCBI Taxonomy" id="880071"/>
    <lineage>
        <taxon>Bacteria</taxon>
        <taxon>Pseudomonadati</taxon>
        <taxon>Bacteroidota</taxon>
        <taxon>Cytophagia</taxon>
        <taxon>Cytophagales</taxon>
        <taxon>Bernardetiaceae</taxon>
        <taxon>Bernardetia</taxon>
    </lineage>
</organism>
<dbReference type="HOGENOM" id="CLU_523510_0_0_10"/>
<dbReference type="EMBL" id="CP003345">
    <property type="protein sequence ID" value="AFM05032.1"/>
    <property type="molecule type" value="Genomic_DNA"/>
</dbReference>
<proteinExistence type="predicted"/>
<gene>
    <name evidence="2" type="ordered locus">Fleli_2675</name>
</gene>
<dbReference type="KEGG" id="fli:Fleli_2675"/>
<evidence type="ECO:0000256" key="1">
    <source>
        <dbReference type="SAM" id="Phobius"/>
    </source>
</evidence>
<name>I4AM47_BERLS</name>